<keyword evidence="6" id="KW-0808">Transferase</keyword>
<dbReference type="PRINTS" id="PR00344">
    <property type="entry name" value="BCTRLSENSOR"/>
</dbReference>
<dbReference type="Pfam" id="PF02518">
    <property type="entry name" value="HATPase_c"/>
    <property type="match status" value="1"/>
</dbReference>
<dbReference type="InterPro" id="IPR036890">
    <property type="entry name" value="HATPase_C_sf"/>
</dbReference>
<evidence type="ECO:0000313" key="16">
    <source>
        <dbReference type="Proteomes" id="UP001193389"/>
    </source>
</evidence>
<feature type="domain" description="PAS" evidence="13">
    <location>
        <begin position="772"/>
        <end position="813"/>
    </location>
</feature>
<protein>
    <recommendedName>
        <fullName evidence="3">histidine kinase</fullName>
        <ecNumber evidence="3">2.7.13.3</ecNumber>
    </recommendedName>
</protein>
<dbReference type="AlphaFoldDB" id="A0A5K7S354"/>
<keyword evidence="16" id="KW-1185">Reference proteome</keyword>
<dbReference type="EC" id="2.7.13.3" evidence="3"/>
<gene>
    <name evidence="15" type="ORF">AQPE_0063</name>
</gene>
<feature type="domain" description="PAS" evidence="13">
    <location>
        <begin position="146"/>
        <end position="200"/>
    </location>
</feature>
<feature type="domain" description="Histidine kinase" evidence="12">
    <location>
        <begin position="912"/>
        <end position="1130"/>
    </location>
</feature>
<dbReference type="InterPro" id="IPR036097">
    <property type="entry name" value="HisK_dim/P_sf"/>
</dbReference>
<dbReference type="InterPro" id="IPR000014">
    <property type="entry name" value="PAS"/>
</dbReference>
<evidence type="ECO:0000256" key="4">
    <source>
        <dbReference type="ARBA" id="ARBA00022475"/>
    </source>
</evidence>
<dbReference type="SUPFAM" id="SSF47384">
    <property type="entry name" value="Homodimeric domain of signal transducing histidine kinase"/>
    <property type="match status" value="1"/>
</dbReference>
<keyword evidence="7" id="KW-0547">Nucleotide-binding</keyword>
<dbReference type="Gene3D" id="3.30.450.20">
    <property type="entry name" value="PAS domain"/>
    <property type="match status" value="7"/>
</dbReference>
<dbReference type="SMART" id="SM00086">
    <property type="entry name" value="PAC"/>
    <property type="match status" value="4"/>
</dbReference>
<sequence length="1130" mass="128826">MGKKDENSDVTKSIFNNGELYHILFENAGEVIIFASNTQIIDCNIEALTLFEFGTKSDMIGRFLFDFSPELQSDGKQSSVKAKRLIDETNRKASLKFNWKYLKYNGIAFESEVSIHSFKYENQNYQKITIRELFQKRDTENELNEAENLLQNAIDTVPQPLFIKNDQFVYTHCNQAFAEYIGKSKEEIIGSTVFQISEPEKAAIYQKSDIELFDTEKSQIYESKVKSSEALNRDVVFRKNIIKNLGNSKIGIIGIIDDVTEYKKNREELIQTELKYKNIFKNVQDVFYQTDLNGILTEISPSIKRYSQYVHHDIIGQPIESFYANPEDRKQLIKEISEKGEALDFILQLKGLNNQLVWSSVNAHFIYDETGKVSGVEGTIRDITERKQTEDKLRLSLSLLEATLDSTADGILVVSREGKITSYNKQFKQIFNLSEEVLEAGGVSQAIEYVLSQLKDPDLFVSKMQHLYNHPELDSLDTIELVDGRILERFSCPQLLDGKPIGRVWNFKDVTVNKTAEKQMQLMAHALRSINESISITDINDQILFVNAAFLKTYGYAENENLVGQDISIVRSENNDPELVKQILTITAETGWHGEILNKRLDGTEFPISLSTSVVQNNNGEIIGMVGVAVDITERKHAEKTLADKEAQLRTLLQTIPDLIWLKDINGVYLTCNKMFEQFFGASESEIIGKTDYDFVDKDLADLFRNNDRNAMKAGKTSINEEWITFASDGHKALLETIKMPMYNQKKEIIGVLGVGRDITYRKHSEEMLRQSETKYRNLIETMPDGVYRSTPEGKFVEVNDAMVRILGYDSKEDLMSIDIKTQLYFDAEERERLSKKLRINELDIFPLRRKDGSTVYIEDHGWFVTDDDGKTIFHEGISRDVTQRKNSEVQLQQYAEQLKELVATKDKFFSIIAHDLKSPFNSIMGLSEIIKNDAKHLDIATIEQYAGIIHSTSNNTFKLLENLLDWARIQQSQMPFHPVSLVLKTLTNEVLEFLIENANSKMIAIINYIPDNLIVMADKNMIRTILRNLISNALKFTSKNGKVEIKAFYSENKVVISVADTGIGIKPEDIDKIFKIGSSFSKRGTENEKGTGLGLLLCKEFVEKHGGEIWIESEEGKGSSFNFSIPTSI</sequence>
<feature type="domain" description="PAS" evidence="13">
    <location>
        <begin position="519"/>
        <end position="560"/>
    </location>
</feature>
<dbReference type="InterPro" id="IPR004358">
    <property type="entry name" value="Sig_transdc_His_kin-like_C"/>
</dbReference>
<dbReference type="Proteomes" id="UP001193389">
    <property type="component" value="Chromosome"/>
</dbReference>
<dbReference type="InterPro" id="IPR052162">
    <property type="entry name" value="Sensor_kinase/Photoreceptor"/>
</dbReference>
<dbReference type="InterPro" id="IPR013656">
    <property type="entry name" value="PAS_4"/>
</dbReference>
<dbReference type="Pfam" id="PF00512">
    <property type="entry name" value="HisKA"/>
    <property type="match status" value="1"/>
</dbReference>
<dbReference type="GO" id="GO:0005524">
    <property type="term" value="F:ATP binding"/>
    <property type="evidence" value="ECO:0007669"/>
    <property type="project" value="UniProtKB-KW"/>
</dbReference>
<feature type="domain" description="PAS" evidence="13">
    <location>
        <begin position="645"/>
        <end position="715"/>
    </location>
</feature>
<dbReference type="InterPro" id="IPR003661">
    <property type="entry name" value="HisK_dim/P_dom"/>
</dbReference>
<evidence type="ECO:0000259" key="14">
    <source>
        <dbReference type="PROSITE" id="PS50113"/>
    </source>
</evidence>
<evidence type="ECO:0000256" key="9">
    <source>
        <dbReference type="ARBA" id="ARBA00022840"/>
    </source>
</evidence>
<dbReference type="InterPro" id="IPR001610">
    <property type="entry name" value="PAC"/>
</dbReference>
<dbReference type="PROSITE" id="PS50112">
    <property type="entry name" value="PAS"/>
    <property type="match status" value="6"/>
</dbReference>
<dbReference type="InterPro" id="IPR005467">
    <property type="entry name" value="His_kinase_dom"/>
</dbReference>
<comment type="subcellular location">
    <subcellularLocation>
        <location evidence="2">Cell membrane</location>
    </subcellularLocation>
</comment>
<evidence type="ECO:0000256" key="3">
    <source>
        <dbReference type="ARBA" id="ARBA00012438"/>
    </source>
</evidence>
<feature type="domain" description="PAC" evidence="14">
    <location>
        <begin position="343"/>
        <end position="395"/>
    </location>
</feature>
<comment type="catalytic activity">
    <reaction evidence="1">
        <text>ATP + protein L-histidine = ADP + protein N-phospho-L-histidine.</text>
        <dbReference type="EC" id="2.7.13.3"/>
    </reaction>
</comment>
<feature type="domain" description="PAS" evidence="13">
    <location>
        <begin position="396"/>
        <end position="436"/>
    </location>
</feature>
<dbReference type="PANTHER" id="PTHR43304:SF1">
    <property type="entry name" value="PAC DOMAIN-CONTAINING PROTEIN"/>
    <property type="match status" value="1"/>
</dbReference>
<keyword evidence="10" id="KW-0902">Two-component regulatory system</keyword>
<evidence type="ECO:0000256" key="11">
    <source>
        <dbReference type="ARBA" id="ARBA00023136"/>
    </source>
</evidence>
<dbReference type="SUPFAM" id="SSF55874">
    <property type="entry name" value="ATPase domain of HSP90 chaperone/DNA topoisomerase II/histidine kinase"/>
    <property type="match status" value="1"/>
</dbReference>
<dbReference type="InterPro" id="IPR035965">
    <property type="entry name" value="PAS-like_dom_sf"/>
</dbReference>
<feature type="domain" description="PAC" evidence="14">
    <location>
        <begin position="719"/>
        <end position="771"/>
    </location>
</feature>
<dbReference type="SMART" id="SM00388">
    <property type="entry name" value="HisKA"/>
    <property type="match status" value="1"/>
</dbReference>
<dbReference type="Pfam" id="PF13426">
    <property type="entry name" value="PAS_9"/>
    <property type="match status" value="3"/>
</dbReference>
<evidence type="ECO:0000256" key="6">
    <source>
        <dbReference type="ARBA" id="ARBA00022679"/>
    </source>
</evidence>
<keyword evidence="5" id="KW-0597">Phosphoprotein</keyword>
<dbReference type="NCBIfam" id="TIGR00229">
    <property type="entry name" value="sensory_box"/>
    <property type="match status" value="5"/>
</dbReference>
<dbReference type="PROSITE" id="PS50109">
    <property type="entry name" value="HIS_KIN"/>
    <property type="match status" value="1"/>
</dbReference>
<dbReference type="SMART" id="SM00387">
    <property type="entry name" value="HATPase_c"/>
    <property type="match status" value="1"/>
</dbReference>
<evidence type="ECO:0000256" key="8">
    <source>
        <dbReference type="ARBA" id="ARBA00022777"/>
    </source>
</evidence>
<reference evidence="15" key="1">
    <citation type="journal article" date="2020" name="Int. J. Syst. Evol. Microbiol.">
        <title>Aquipluma nitroreducens gen. nov. sp. nov., a novel facultatively anaerobic bacterium isolated from a freshwater lake.</title>
        <authorList>
            <person name="Watanabe M."/>
            <person name="Kojima H."/>
            <person name="Fukui M."/>
        </authorList>
    </citation>
    <scope>NUCLEOTIDE SEQUENCE</scope>
    <source>
        <strain evidence="15">MeG22</strain>
    </source>
</reference>
<proteinExistence type="predicted"/>
<evidence type="ECO:0000259" key="13">
    <source>
        <dbReference type="PROSITE" id="PS50112"/>
    </source>
</evidence>
<feature type="domain" description="PAS" evidence="13">
    <location>
        <begin position="272"/>
        <end position="338"/>
    </location>
</feature>
<feature type="domain" description="PAC" evidence="14">
    <location>
        <begin position="592"/>
        <end position="644"/>
    </location>
</feature>
<dbReference type="KEGG" id="anf:AQPE_0063"/>
<dbReference type="EMBL" id="AP018694">
    <property type="protein sequence ID" value="BBE15927.1"/>
    <property type="molecule type" value="Genomic_DNA"/>
</dbReference>
<dbReference type="GO" id="GO:0005886">
    <property type="term" value="C:plasma membrane"/>
    <property type="evidence" value="ECO:0007669"/>
    <property type="project" value="UniProtKB-SubCell"/>
</dbReference>
<dbReference type="SMART" id="SM00091">
    <property type="entry name" value="PAS"/>
    <property type="match status" value="7"/>
</dbReference>
<name>A0A5K7S354_9BACT</name>
<evidence type="ECO:0000259" key="12">
    <source>
        <dbReference type="PROSITE" id="PS50109"/>
    </source>
</evidence>
<dbReference type="InterPro" id="IPR000700">
    <property type="entry name" value="PAS-assoc_C"/>
</dbReference>
<evidence type="ECO:0000256" key="1">
    <source>
        <dbReference type="ARBA" id="ARBA00000085"/>
    </source>
</evidence>
<accession>A0A5K7S354</accession>
<evidence type="ECO:0000256" key="2">
    <source>
        <dbReference type="ARBA" id="ARBA00004236"/>
    </source>
</evidence>
<dbReference type="InterPro" id="IPR003594">
    <property type="entry name" value="HATPase_dom"/>
</dbReference>
<keyword evidence="9" id="KW-0067">ATP-binding</keyword>
<dbReference type="RefSeq" id="WP_318349044.1">
    <property type="nucleotide sequence ID" value="NZ_AP018694.1"/>
</dbReference>
<evidence type="ECO:0000256" key="7">
    <source>
        <dbReference type="ARBA" id="ARBA00022741"/>
    </source>
</evidence>
<dbReference type="PROSITE" id="PS50113">
    <property type="entry name" value="PAC"/>
    <property type="match status" value="4"/>
</dbReference>
<keyword evidence="8" id="KW-0418">Kinase</keyword>
<evidence type="ECO:0000313" key="15">
    <source>
        <dbReference type="EMBL" id="BBE15927.1"/>
    </source>
</evidence>
<dbReference type="PANTHER" id="PTHR43304">
    <property type="entry name" value="PHYTOCHROME-LIKE PROTEIN CPH1"/>
    <property type="match status" value="1"/>
</dbReference>
<feature type="domain" description="PAC" evidence="14">
    <location>
        <begin position="841"/>
        <end position="894"/>
    </location>
</feature>
<keyword evidence="11" id="KW-0472">Membrane</keyword>
<keyword evidence="4" id="KW-1003">Cell membrane</keyword>
<evidence type="ECO:0000256" key="5">
    <source>
        <dbReference type="ARBA" id="ARBA00022553"/>
    </source>
</evidence>
<dbReference type="SUPFAM" id="SSF55785">
    <property type="entry name" value="PYP-like sensor domain (PAS domain)"/>
    <property type="match status" value="6"/>
</dbReference>
<evidence type="ECO:0000256" key="10">
    <source>
        <dbReference type="ARBA" id="ARBA00023012"/>
    </source>
</evidence>
<dbReference type="FunFam" id="3.30.565.10:FF:000023">
    <property type="entry name" value="PAS domain-containing sensor histidine kinase"/>
    <property type="match status" value="1"/>
</dbReference>
<dbReference type="CDD" id="cd00130">
    <property type="entry name" value="PAS"/>
    <property type="match status" value="4"/>
</dbReference>
<dbReference type="Gene3D" id="3.30.565.10">
    <property type="entry name" value="Histidine kinase-like ATPase, C-terminal domain"/>
    <property type="match status" value="1"/>
</dbReference>
<dbReference type="Pfam" id="PF13188">
    <property type="entry name" value="PAS_8"/>
    <property type="match status" value="2"/>
</dbReference>
<dbReference type="Gene3D" id="1.10.287.130">
    <property type="match status" value="1"/>
</dbReference>
<dbReference type="Pfam" id="PF08448">
    <property type="entry name" value="PAS_4"/>
    <property type="match status" value="2"/>
</dbReference>
<organism evidence="15 16">
    <name type="scientific">Aquipluma nitroreducens</name>
    <dbReference type="NCBI Taxonomy" id="2010828"/>
    <lineage>
        <taxon>Bacteria</taxon>
        <taxon>Pseudomonadati</taxon>
        <taxon>Bacteroidota</taxon>
        <taxon>Bacteroidia</taxon>
        <taxon>Marinilabiliales</taxon>
        <taxon>Prolixibacteraceae</taxon>
        <taxon>Aquipluma</taxon>
    </lineage>
</organism>
<dbReference type="GO" id="GO:0000155">
    <property type="term" value="F:phosphorelay sensor kinase activity"/>
    <property type="evidence" value="ECO:0007669"/>
    <property type="project" value="InterPro"/>
</dbReference>
<dbReference type="CDD" id="cd00082">
    <property type="entry name" value="HisKA"/>
    <property type="match status" value="1"/>
</dbReference>